<proteinExistence type="predicted"/>
<name>A0ABQ5BFG5_9ASTR</name>
<evidence type="ECO:0000313" key="2">
    <source>
        <dbReference type="EMBL" id="GJT12517.1"/>
    </source>
</evidence>
<keyword evidence="3" id="KW-1185">Reference proteome</keyword>
<reference evidence="2" key="1">
    <citation type="journal article" date="2022" name="Int. J. Mol. Sci.">
        <title>Draft Genome of Tanacetum Coccineum: Genomic Comparison of Closely Related Tanacetum-Family Plants.</title>
        <authorList>
            <person name="Yamashiro T."/>
            <person name="Shiraishi A."/>
            <person name="Nakayama K."/>
            <person name="Satake H."/>
        </authorList>
    </citation>
    <scope>NUCLEOTIDE SEQUENCE</scope>
</reference>
<dbReference type="Proteomes" id="UP001151760">
    <property type="component" value="Unassembled WGS sequence"/>
</dbReference>
<evidence type="ECO:0000256" key="1">
    <source>
        <dbReference type="SAM" id="MobiDB-lite"/>
    </source>
</evidence>
<protein>
    <submittedName>
        <fullName evidence="2">Uncharacterized protein</fullName>
    </submittedName>
</protein>
<organism evidence="2 3">
    <name type="scientific">Tanacetum coccineum</name>
    <dbReference type="NCBI Taxonomy" id="301880"/>
    <lineage>
        <taxon>Eukaryota</taxon>
        <taxon>Viridiplantae</taxon>
        <taxon>Streptophyta</taxon>
        <taxon>Embryophyta</taxon>
        <taxon>Tracheophyta</taxon>
        <taxon>Spermatophyta</taxon>
        <taxon>Magnoliopsida</taxon>
        <taxon>eudicotyledons</taxon>
        <taxon>Gunneridae</taxon>
        <taxon>Pentapetalae</taxon>
        <taxon>asterids</taxon>
        <taxon>campanulids</taxon>
        <taxon>Asterales</taxon>
        <taxon>Asteraceae</taxon>
        <taxon>Asteroideae</taxon>
        <taxon>Anthemideae</taxon>
        <taxon>Anthemidinae</taxon>
        <taxon>Tanacetum</taxon>
    </lineage>
</organism>
<dbReference type="EMBL" id="BQNB010013154">
    <property type="protein sequence ID" value="GJT12517.1"/>
    <property type="molecule type" value="Genomic_DNA"/>
</dbReference>
<feature type="non-terminal residue" evidence="2">
    <location>
        <position position="1"/>
    </location>
</feature>
<evidence type="ECO:0000313" key="3">
    <source>
        <dbReference type="Proteomes" id="UP001151760"/>
    </source>
</evidence>
<sequence length="327" mass="37514">GEAKTTSTPTSPTTQAQVTYVSESVSYSKFEAKTFKVNEELRKFVGGRLYEGDLQLRQKNHMILSYDVLIIQVNPHRFKGYLKMEVKAAGVLLAREERKKSDKVSVMKILKLIKVARETIRLHLEVLIDFFSYFACMNSCMFFNSYACSDSLLLTPLCCDDIHDVMPRVSALAGCDKFGIRAFGYRELGLYPRRIKEKLTKKQVGGKWILVREMTMISKDGEISEFPEYHSSGEEEPTKQPRALNKYGFVNHLELQRNEFAPHRLPQREGNINGWLMEDKDEPLEHEESDKEVDSDLESTTSSKPKWKKIAKANPNRASCNCLYCSK</sequence>
<feature type="region of interest" description="Disordered" evidence="1">
    <location>
        <begin position="271"/>
        <end position="311"/>
    </location>
</feature>
<comment type="caution">
    <text evidence="2">The sequence shown here is derived from an EMBL/GenBank/DDBJ whole genome shotgun (WGS) entry which is preliminary data.</text>
</comment>
<accession>A0ABQ5BFG5</accession>
<reference evidence="2" key="2">
    <citation type="submission" date="2022-01" db="EMBL/GenBank/DDBJ databases">
        <authorList>
            <person name="Yamashiro T."/>
            <person name="Shiraishi A."/>
            <person name="Satake H."/>
            <person name="Nakayama K."/>
        </authorList>
    </citation>
    <scope>NUCLEOTIDE SEQUENCE</scope>
</reference>
<gene>
    <name evidence="2" type="ORF">Tco_0859559</name>
</gene>